<dbReference type="Pfam" id="PF17189">
    <property type="entry name" value="Glyco_hydro_30C"/>
    <property type="match status" value="1"/>
</dbReference>
<evidence type="ECO:0000256" key="3">
    <source>
        <dbReference type="ARBA" id="ARBA00022801"/>
    </source>
</evidence>
<reference evidence="8" key="1">
    <citation type="journal article" date="2019" name="Int. J. Syst. Evol. Microbiol.">
        <title>The Global Catalogue of Microorganisms (GCM) 10K type strain sequencing project: providing services to taxonomists for standard genome sequencing and annotation.</title>
        <authorList>
            <consortium name="The Broad Institute Genomics Platform"/>
            <consortium name="The Broad Institute Genome Sequencing Center for Infectious Disease"/>
            <person name="Wu L."/>
            <person name="Ma J."/>
        </authorList>
    </citation>
    <scope>NUCLEOTIDE SEQUENCE [LARGE SCALE GENOMIC DNA]</scope>
    <source>
        <strain evidence="8">CECT 8979</strain>
    </source>
</reference>
<dbReference type="Gene3D" id="3.20.20.80">
    <property type="entry name" value="Glycosidases"/>
    <property type="match status" value="1"/>
</dbReference>
<dbReference type="PRINTS" id="PR00843">
    <property type="entry name" value="GLHYDRLASE30"/>
</dbReference>
<dbReference type="InterPro" id="IPR013780">
    <property type="entry name" value="Glyco_hydro_b"/>
</dbReference>
<dbReference type="RefSeq" id="WP_386096283.1">
    <property type="nucleotide sequence ID" value="NZ_JBHSAT010000004.1"/>
</dbReference>
<comment type="caution">
    <text evidence="7">The sequence shown here is derived from an EMBL/GenBank/DDBJ whole genome shotgun (WGS) entry which is preliminary data.</text>
</comment>
<evidence type="ECO:0000256" key="4">
    <source>
        <dbReference type="RuleBase" id="RU361188"/>
    </source>
</evidence>
<dbReference type="Gene3D" id="2.60.40.1180">
    <property type="entry name" value="Golgi alpha-mannosidase II"/>
    <property type="match status" value="1"/>
</dbReference>
<evidence type="ECO:0000256" key="1">
    <source>
        <dbReference type="ARBA" id="ARBA00005382"/>
    </source>
</evidence>
<feature type="domain" description="Glycosyl hydrolase family 30 TIM-barrel" evidence="5">
    <location>
        <begin position="53"/>
        <end position="415"/>
    </location>
</feature>
<protein>
    <submittedName>
        <fullName evidence="7">Glycoside hydrolase family 30 beta sandwich domain-containing protein</fullName>
    </submittedName>
</protein>
<feature type="domain" description="Glycosyl hydrolase family 30 beta sandwich" evidence="6">
    <location>
        <begin position="418"/>
        <end position="478"/>
    </location>
</feature>
<dbReference type="InterPro" id="IPR033452">
    <property type="entry name" value="GH30_C"/>
</dbReference>
<keyword evidence="3 4" id="KW-0378">Hydrolase</keyword>
<keyword evidence="8" id="KW-1185">Reference proteome</keyword>
<name>A0ABV8AH05_9FLAO</name>
<sequence length="482" mass="55305">MTSCKPEDNKLMVEVYETSASGNSLTKLENFETTSVRDSSSITLNPEKTFQKITGFGGAFTESSAYLLNQLSKKNRDTIIKAYFSREGANYSLTRTHMNSCDFSLSQYSYTPTEDKELKDFSVKEDMDDLIPMIKEAMATSEDGFKLFASPWTAPPWMKDNKEWVGGKLLPEHYPTWALFFSKYVDAYKAEGIDIWGFTVENEPHGNGNNWESMHFSPEEMTDFVMNHLGPKLETDGHGDKIILGYDQNRAGLKEWVDVMYANEETSKYYDGTAIHWYESTYEVFPEALQYAHSKAPDKYLIETEGCVDSEVPAWKDDKWYWSKEATDWGWDWASEEEKYLHPKYAPVNRYARDIIGCLNNWVDGWVDWNMVLDRQGGPNWFKNWCAAPVIVDPDNDEVYFTPLYYTMAHFSKYIRPGADVIDVTNFNENLQVTAAKNPDGTIAVVVFNEGEEGQEFNLNLNEKSTSMKIDAQSLQTIIITN</sequence>
<dbReference type="InterPro" id="IPR001139">
    <property type="entry name" value="Glyco_hydro_30"/>
</dbReference>
<dbReference type="GO" id="GO:0016787">
    <property type="term" value="F:hydrolase activity"/>
    <property type="evidence" value="ECO:0007669"/>
    <property type="project" value="UniProtKB-KW"/>
</dbReference>
<dbReference type="InterPro" id="IPR033453">
    <property type="entry name" value="Glyco_hydro_30_TIM-barrel"/>
</dbReference>
<dbReference type="PANTHER" id="PTHR11069">
    <property type="entry name" value="GLUCOSYLCERAMIDASE"/>
    <property type="match status" value="1"/>
</dbReference>
<comment type="similarity">
    <text evidence="1 4">Belongs to the glycosyl hydrolase 30 family.</text>
</comment>
<evidence type="ECO:0000259" key="6">
    <source>
        <dbReference type="Pfam" id="PF17189"/>
    </source>
</evidence>
<keyword evidence="4" id="KW-0326">Glycosidase</keyword>
<evidence type="ECO:0000313" key="7">
    <source>
        <dbReference type="EMBL" id="MFC3875877.1"/>
    </source>
</evidence>
<accession>A0ABV8AH05</accession>
<dbReference type="EMBL" id="JBHSAT010000004">
    <property type="protein sequence ID" value="MFC3875877.1"/>
    <property type="molecule type" value="Genomic_DNA"/>
</dbReference>
<proteinExistence type="inferred from homology"/>
<evidence type="ECO:0000259" key="5">
    <source>
        <dbReference type="Pfam" id="PF02055"/>
    </source>
</evidence>
<evidence type="ECO:0000256" key="2">
    <source>
        <dbReference type="ARBA" id="ARBA00022729"/>
    </source>
</evidence>
<organism evidence="7 8">
    <name type="scientific">Winogradskyella maritima</name>
    <dbReference type="NCBI Taxonomy" id="1517766"/>
    <lineage>
        <taxon>Bacteria</taxon>
        <taxon>Pseudomonadati</taxon>
        <taxon>Bacteroidota</taxon>
        <taxon>Flavobacteriia</taxon>
        <taxon>Flavobacteriales</taxon>
        <taxon>Flavobacteriaceae</taxon>
        <taxon>Winogradskyella</taxon>
    </lineage>
</organism>
<dbReference type="SUPFAM" id="SSF51011">
    <property type="entry name" value="Glycosyl hydrolase domain"/>
    <property type="match status" value="1"/>
</dbReference>
<gene>
    <name evidence="7" type="ORF">ACFOSX_01420</name>
</gene>
<dbReference type="InterPro" id="IPR017853">
    <property type="entry name" value="GH"/>
</dbReference>
<keyword evidence="2" id="KW-0732">Signal</keyword>
<dbReference type="Proteomes" id="UP001595812">
    <property type="component" value="Unassembled WGS sequence"/>
</dbReference>
<dbReference type="Pfam" id="PF02055">
    <property type="entry name" value="Glyco_hydro_30"/>
    <property type="match status" value="1"/>
</dbReference>
<dbReference type="SUPFAM" id="SSF51445">
    <property type="entry name" value="(Trans)glycosidases"/>
    <property type="match status" value="1"/>
</dbReference>
<dbReference type="PANTHER" id="PTHR11069:SF23">
    <property type="entry name" value="LYSOSOMAL ACID GLUCOSYLCERAMIDASE"/>
    <property type="match status" value="1"/>
</dbReference>
<evidence type="ECO:0000313" key="8">
    <source>
        <dbReference type="Proteomes" id="UP001595812"/>
    </source>
</evidence>